<dbReference type="InterPro" id="IPR015943">
    <property type="entry name" value="WD40/YVTN_repeat-like_dom_sf"/>
</dbReference>
<dbReference type="Gene3D" id="2.130.10.10">
    <property type="entry name" value="YVTN repeat-like/Quinoprotein amine dehydrogenase"/>
    <property type="match status" value="1"/>
</dbReference>
<dbReference type="Gene3D" id="1.20.1280.50">
    <property type="match status" value="1"/>
</dbReference>
<reference evidence="2" key="1">
    <citation type="submission" date="2020-11" db="EMBL/GenBank/DDBJ databases">
        <authorList>
            <consortium name="DOE Joint Genome Institute"/>
            <person name="Ahrendt S."/>
            <person name="Riley R."/>
            <person name="Andreopoulos W."/>
            <person name="Labutti K."/>
            <person name="Pangilinan J."/>
            <person name="Ruiz-Duenas F.J."/>
            <person name="Barrasa J.M."/>
            <person name="Sanchez-Garcia M."/>
            <person name="Camarero S."/>
            <person name="Miyauchi S."/>
            <person name="Serrano A."/>
            <person name="Linde D."/>
            <person name="Babiker R."/>
            <person name="Drula E."/>
            <person name="Ayuso-Fernandez I."/>
            <person name="Pacheco R."/>
            <person name="Padilla G."/>
            <person name="Ferreira P."/>
            <person name="Barriuso J."/>
            <person name="Kellner H."/>
            <person name="Castanera R."/>
            <person name="Alfaro M."/>
            <person name="Ramirez L."/>
            <person name="Pisabarro A.G."/>
            <person name="Kuo A."/>
            <person name="Tritt A."/>
            <person name="Lipzen A."/>
            <person name="He G."/>
            <person name="Yan M."/>
            <person name="Ng V."/>
            <person name="Cullen D."/>
            <person name="Martin F."/>
            <person name="Rosso M.-N."/>
            <person name="Henrissat B."/>
            <person name="Hibbett D."/>
            <person name="Martinez A.T."/>
            <person name="Grigoriev I.V."/>
        </authorList>
    </citation>
    <scope>NUCLEOTIDE SEQUENCE</scope>
    <source>
        <strain evidence="2">CBS 506.95</strain>
    </source>
</reference>
<dbReference type="SUPFAM" id="SSF81383">
    <property type="entry name" value="F-box domain"/>
    <property type="match status" value="1"/>
</dbReference>
<feature type="domain" description="F-box" evidence="1">
    <location>
        <begin position="37"/>
        <end position="77"/>
    </location>
</feature>
<dbReference type="InterPro" id="IPR036047">
    <property type="entry name" value="F-box-like_dom_sf"/>
</dbReference>
<dbReference type="Proteomes" id="UP000807306">
    <property type="component" value="Unassembled WGS sequence"/>
</dbReference>
<comment type="caution">
    <text evidence="2">The sequence shown here is derived from an EMBL/GenBank/DDBJ whole genome shotgun (WGS) entry which is preliminary data.</text>
</comment>
<dbReference type="Pfam" id="PF12937">
    <property type="entry name" value="F-box-like"/>
    <property type="match status" value="1"/>
</dbReference>
<sequence>MSKRSHSPGFLPPAKRFHALEPLLTQHGAHLSFDRLLYDELILVIFSYFSWGELCSTQSVSKNWARLAGDNEIWRRLYLKEFGRTRLRGSKGFFVRKDGREVKPLPGRARNDLYKDWKWMFRISSNWRRGRCLVEDTGDSFSGFDSSVETNYPVHVGDGATHVVLAGPLTITASSQPSDRPAISIFDRHNQRNNLVYEPQEARLRRITALALDQSPPDSGQLSLGCFLSTNEFSLFAFNAAEPSLFTRTLTYRPPRRRSSDSFVTQAAYYHPLVVTLSNTFVLSIYDLASDVIRLTQTLSAITCYPPTSLVLSSPSTTQFKLVVGYATPVYPRHWSVGSTELMITKLGGSSTSISTQLGLSPSLAFQEEFRHSLGPTMMVTSSRTIRAFDTPNVWLDTSAMQAMREQWGRKLLTVAATQTDGKWVVLAPGNNLNDAHDQPSGLTPSSSTLSSFQSPTGLQLYRLVLPTISNSVSAPLPKLNFVRTLHGQSSAASALALADGRCVSLGENGSIWVWDLEAGSGAEVASGDESLTGPGPQRGTVTFDERRIVSASAGKVVVRRFDI</sequence>
<organism evidence="2 3">
    <name type="scientific">Crepidotus variabilis</name>
    <dbReference type="NCBI Taxonomy" id="179855"/>
    <lineage>
        <taxon>Eukaryota</taxon>
        <taxon>Fungi</taxon>
        <taxon>Dikarya</taxon>
        <taxon>Basidiomycota</taxon>
        <taxon>Agaricomycotina</taxon>
        <taxon>Agaricomycetes</taxon>
        <taxon>Agaricomycetidae</taxon>
        <taxon>Agaricales</taxon>
        <taxon>Agaricineae</taxon>
        <taxon>Crepidotaceae</taxon>
        <taxon>Crepidotus</taxon>
    </lineage>
</organism>
<keyword evidence="3" id="KW-1185">Reference proteome</keyword>
<evidence type="ECO:0000313" key="2">
    <source>
        <dbReference type="EMBL" id="KAF9526594.1"/>
    </source>
</evidence>
<gene>
    <name evidence="2" type="ORF">CPB83DRAFT_794420</name>
</gene>
<proteinExistence type="predicted"/>
<dbReference type="EMBL" id="MU157869">
    <property type="protein sequence ID" value="KAF9526594.1"/>
    <property type="molecule type" value="Genomic_DNA"/>
</dbReference>
<dbReference type="InterPro" id="IPR001810">
    <property type="entry name" value="F-box_dom"/>
</dbReference>
<protein>
    <recommendedName>
        <fullName evidence="1">F-box domain-containing protein</fullName>
    </recommendedName>
</protein>
<dbReference type="SMART" id="SM00256">
    <property type="entry name" value="FBOX"/>
    <property type="match status" value="1"/>
</dbReference>
<name>A0A9P6JNG6_9AGAR</name>
<dbReference type="InterPro" id="IPR036322">
    <property type="entry name" value="WD40_repeat_dom_sf"/>
</dbReference>
<accession>A0A9P6JNG6</accession>
<evidence type="ECO:0000313" key="3">
    <source>
        <dbReference type="Proteomes" id="UP000807306"/>
    </source>
</evidence>
<dbReference type="SUPFAM" id="SSF50978">
    <property type="entry name" value="WD40 repeat-like"/>
    <property type="match status" value="1"/>
</dbReference>
<dbReference type="Pfam" id="PF25499">
    <property type="entry name" value="Beta-prop_pof12"/>
    <property type="match status" value="1"/>
</dbReference>
<dbReference type="OrthoDB" id="3219396at2759"/>
<evidence type="ECO:0000259" key="1">
    <source>
        <dbReference type="SMART" id="SM00256"/>
    </source>
</evidence>
<dbReference type="AlphaFoldDB" id="A0A9P6JNG6"/>